<sequence>MFGDLSSVILGLKRRFIGPERDAGSYRVFTTAFDEVLGKDELSALNKAMPSDQKRSFQEANQRFDTLFMAERVEISAAGAALVRELRQGLTEENRLETVVSFLIDHSGSMRGLRMMAAVLAVEGAVDALAHAGVTTEILGFTTASWRGGKSRKAWRWAGRPRNPGRLCDLRHIVYGEAERIDSRPWQLRMALRQDLLHENIDGEALAWAAGRLDRQAWSRRVICLVSDGCPVDDSTLHANEDRSLLAQHLEETERRLAAEGYTIATLVIGDEVTPRSALFERAVEPEAAGLGLIRLLHRALLTTGDGLN</sequence>
<dbReference type="SUPFAM" id="SSF53300">
    <property type="entry name" value="vWA-like"/>
    <property type="match status" value="1"/>
</dbReference>
<dbReference type="EMBL" id="BTFW01000001">
    <property type="protein sequence ID" value="GMM59813.1"/>
    <property type="molecule type" value="Genomic_DNA"/>
</dbReference>
<evidence type="ECO:0000313" key="3">
    <source>
        <dbReference type="Proteomes" id="UP001187221"/>
    </source>
</evidence>
<proteinExistence type="predicted"/>
<dbReference type="Pfam" id="PF11775">
    <property type="entry name" value="CobT_C"/>
    <property type="match status" value="1"/>
</dbReference>
<evidence type="ECO:0000313" key="2">
    <source>
        <dbReference type="EMBL" id="GMM59813.1"/>
    </source>
</evidence>
<reference evidence="2 3" key="1">
    <citation type="submission" date="2023-06" db="EMBL/GenBank/DDBJ databases">
        <title>Draft genome sequence of Novosphingobium sp. strain IK01.</title>
        <authorList>
            <person name="Hatamoto M."/>
            <person name="Ikarashi T."/>
            <person name="Yamaguchi T."/>
        </authorList>
    </citation>
    <scope>NUCLEOTIDE SEQUENCE [LARGE SCALE GENOMIC DNA]</scope>
    <source>
        <strain evidence="2 3">IK01</strain>
    </source>
</reference>
<keyword evidence="3" id="KW-1185">Reference proteome</keyword>
<organism evidence="2 3">
    <name type="scientific">Novosphingobium pituita</name>
    <dbReference type="NCBI Taxonomy" id="3056842"/>
    <lineage>
        <taxon>Bacteria</taxon>
        <taxon>Pseudomonadati</taxon>
        <taxon>Pseudomonadota</taxon>
        <taxon>Alphaproteobacteria</taxon>
        <taxon>Sphingomonadales</taxon>
        <taxon>Sphingomonadaceae</taxon>
        <taxon>Novosphingobium</taxon>
    </lineage>
</organism>
<dbReference type="Proteomes" id="UP001187221">
    <property type="component" value="Unassembled WGS sequence"/>
</dbReference>
<name>A0ABQ6P3H3_9SPHN</name>
<dbReference type="PANTHER" id="PTHR41248">
    <property type="entry name" value="NORD PROTEIN"/>
    <property type="match status" value="1"/>
</dbReference>
<dbReference type="PANTHER" id="PTHR41248:SF1">
    <property type="entry name" value="NORD PROTEIN"/>
    <property type="match status" value="1"/>
</dbReference>
<comment type="caution">
    <text evidence="2">The sequence shown here is derived from an EMBL/GenBank/DDBJ whole genome shotgun (WGS) entry which is preliminary data.</text>
</comment>
<feature type="domain" description="Cobalamin biosynthesis protein CobT VWA" evidence="1">
    <location>
        <begin position="94"/>
        <end position="252"/>
    </location>
</feature>
<dbReference type="InterPro" id="IPR051928">
    <property type="entry name" value="NorD/CobT"/>
</dbReference>
<dbReference type="InterPro" id="IPR036465">
    <property type="entry name" value="vWFA_dom_sf"/>
</dbReference>
<dbReference type="Gene3D" id="3.40.50.410">
    <property type="entry name" value="von Willebrand factor, type A domain"/>
    <property type="match status" value="1"/>
</dbReference>
<gene>
    <name evidence="2" type="ORF">NUTIK01_05900</name>
</gene>
<protein>
    <recommendedName>
        <fullName evidence="1">Cobalamin biosynthesis protein CobT VWA domain-containing protein</fullName>
    </recommendedName>
</protein>
<dbReference type="RefSeq" id="WP_317973648.1">
    <property type="nucleotide sequence ID" value="NZ_BTFW01000001.1"/>
</dbReference>
<evidence type="ECO:0000259" key="1">
    <source>
        <dbReference type="Pfam" id="PF11775"/>
    </source>
</evidence>
<accession>A0ABQ6P3H3</accession>
<dbReference type="InterPro" id="IPR025861">
    <property type="entry name" value="CobT_VWA_dom"/>
</dbReference>